<feature type="domain" description="PAS" evidence="1">
    <location>
        <begin position="169"/>
        <end position="237"/>
    </location>
</feature>
<evidence type="ECO:0000313" key="2">
    <source>
        <dbReference type="EMBL" id="EHQ34997.1"/>
    </source>
</evidence>
<dbReference type="STRING" id="937775.Metlim_0875"/>
<dbReference type="Gene3D" id="3.30.450.20">
    <property type="entry name" value="PAS domain"/>
    <property type="match status" value="2"/>
</dbReference>
<name>H1YXM8_9EURY</name>
<dbReference type="Pfam" id="PF13426">
    <property type="entry name" value="PAS_9"/>
    <property type="match status" value="1"/>
</dbReference>
<evidence type="ECO:0000259" key="1">
    <source>
        <dbReference type="SMART" id="SM00091"/>
    </source>
</evidence>
<dbReference type="HOGENOM" id="CLU_730779_0_0_2"/>
<dbReference type="Pfam" id="PF08448">
    <property type="entry name" value="PAS_4"/>
    <property type="match status" value="1"/>
</dbReference>
<reference evidence="2 3" key="1">
    <citation type="submission" date="2011-10" db="EMBL/GenBank/DDBJ databases">
        <title>The Improved High-Quality Draft genome of Methanoplanus limicola DSM 2279.</title>
        <authorList>
            <consortium name="US DOE Joint Genome Institute (JGI-PGF)"/>
            <person name="Lucas S."/>
            <person name="Copeland A."/>
            <person name="Lapidus A."/>
            <person name="Glavina del Rio T."/>
            <person name="Dalin E."/>
            <person name="Tice H."/>
            <person name="Bruce D."/>
            <person name="Goodwin L."/>
            <person name="Pitluck S."/>
            <person name="Peters L."/>
            <person name="Mikhailova N."/>
            <person name="Lu M."/>
            <person name="Kyrpides N."/>
            <person name="Mavromatis K."/>
            <person name="Ivanova N."/>
            <person name="Markowitz V."/>
            <person name="Cheng J.-F."/>
            <person name="Hugenholtz P."/>
            <person name="Woyke T."/>
            <person name="Wu D."/>
            <person name="Wirth R."/>
            <person name="Brambilla E.-M."/>
            <person name="Klenk H.-P."/>
            <person name="Eisen J.A."/>
        </authorList>
    </citation>
    <scope>NUCLEOTIDE SEQUENCE [LARGE SCALE GENOMIC DNA]</scope>
    <source>
        <strain evidence="2 3">DSM 2279</strain>
    </source>
</reference>
<dbReference type="SMART" id="SM00091">
    <property type="entry name" value="PAS"/>
    <property type="match status" value="2"/>
</dbReference>
<dbReference type="InterPro" id="IPR052155">
    <property type="entry name" value="Biofilm_reg_signaling"/>
</dbReference>
<dbReference type="CDD" id="cd00130">
    <property type="entry name" value="PAS"/>
    <property type="match status" value="1"/>
</dbReference>
<feature type="domain" description="PAS" evidence="1">
    <location>
        <begin position="47"/>
        <end position="114"/>
    </location>
</feature>
<proteinExistence type="predicted"/>
<dbReference type="InParanoid" id="H1YXM8"/>
<sequence length="389" mass="44749">MHDNNNSGENSNRLPLDELRQVLTGHGKNSFRKSNCHQSHETQTEVEKFHLLANRFAECIIVVRTDDLRVLDMNQSALRDLGYSREDYLNLTLNDIIQIPEKNTETDSINSYKAIAPEKSFLYKKDGSTLIAEYTIDEVTFGKTRCLIIIARDITEYEKMHSLIRESEYHYRVTINSIPDEMVVVDSDLNIIICNTAFEKLTEKNGHNGEIIGSSLMEVAPYLTGKHGLEYKYIFRSGARLDTTLKIETGSKKKIYEVIKTPVEEKGSVGKIVTLLRDRTKHHELEDIKKEAFFQIEKNMEQFAILNDHIRNPLQAIVGLADLEGSDFSNKIIEQAREIDDIVKKLDSGWIDSDKVREMLIRHYGIKVHKRQNLSPPEISRNKDENPEN</sequence>
<dbReference type="InterPro" id="IPR035965">
    <property type="entry name" value="PAS-like_dom_sf"/>
</dbReference>
<dbReference type="RefSeq" id="WP_004076711.1">
    <property type="nucleotide sequence ID" value="NZ_CM001436.1"/>
</dbReference>
<dbReference type="AlphaFoldDB" id="H1YXM8"/>
<gene>
    <name evidence="2" type="ORF">Metlim_0875</name>
</gene>
<dbReference type="OrthoDB" id="107070at2157"/>
<dbReference type="Proteomes" id="UP000005741">
    <property type="component" value="Chromosome"/>
</dbReference>
<dbReference type="InterPro" id="IPR000014">
    <property type="entry name" value="PAS"/>
</dbReference>
<evidence type="ECO:0000313" key="3">
    <source>
        <dbReference type="Proteomes" id="UP000005741"/>
    </source>
</evidence>
<dbReference type="SUPFAM" id="SSF55785">
    <property type="entry name" value="PYP-like sensor domain (PAS domain)"/>
    <property type="match status" value="2"/>
</dbReference>
<protein>
    <submittedName>
        <fullName evidence="2">PAS sensor protein</fullName>
    </submittedName>
</protein>
<organism evidence="2 3">
    <name type="scientific">Methanoplanus limicola DSM 2279</name>
    <dbReference type="NCBI Taxonomy" id="937775"/>
    <lineage>
        <taxon>Archaea</taxon>
        <taxon>Methanobacteriati</taxon>
        <taxon>Methanobacteriota</taxon>
        <taxon>Stenosarchaea group</taxon>
        <taxon>Methanomicrobia</taxon>
        <taxon>Methanomicrobiales</taxon>
        <taxon>Methanomicrobiaceae</taxon>
        <taxon>Methanoplanus</taxon>
    </lineage>
</organism>
<accession>H1YXM8</accession>
<keyword evidence="3" id="KW-1185">Reference proteome</keyword>
<dbReference type="InterPro" id="IPR013656">
    <property type="entry name" value="PAS_4"/>
</dbReference>
<dbReference type="PANTHER" id="PTHR44757">
    <property type="entry name" value="DIGUANYLATE CYCLASE DGCP"/>
    <property type="match status" value="1"/>
</dbReference>
<dbReference type="PANTHER" id="PTHR44757:SF2">
    <property type="entry name" value="BIOFILM ARCHITECTURE MAINTENANCE PROTEIN MBAA"/>
    <property type="match status" value="1"/>
</dbReference>
<dbReference type="EMBL" id="CM001436">
    <property type="protein sequence ID" value="EHQ34997.1"/>
    <property type="molecule type" value="Genomic_DNA"/>
</dbReference>
<dbReference type="NCBIfam" id="TIGR00229">
    <property type="entry name" value="sensory_box"/>
    <property type="match status" value="2"/>
</dbReference>